<dbReference type="EMBL" id="JWZT01001227">
    <property type="protein sequence ID" value="KII72434.1"/>
    <property type="molecule type" value="Genomic_DNA"/>
</dbReference>
<evidence type="ECO:0000313" key="2">
    <source>
        <dbReference type="EMBL" id="KII72434.1"/>
    </source>
</evidence>
<proteinExistence type="predicted"/>
<feature type="signal peptide" evidence="1">
    <location>
        <begin position="1"/>
        <end position="19"/>
    </location>
</feature>
<evidence type="ECO:0000256" key="1">
    <source>
        <dbReference type="SAM" id="SignalP"/>
    </source>
</evidence>
<protein>
    <submittedName>
        <fullName evidence="2">Uncharacterized protein</fullName>
    </submittedName>
</protein>
<comment type="caution">
    <text evidence="2">The sequence shown here is derived from an EMBL/GenBank/DDBJ whole genome shotgun (WGS) entry which is preliminary data.</text>
</comment>
<reference evidence="2 3" key="1">
    <citation type="journal article" date="2014" name="Genome Biol. Evol.">
        <title>The genome of the myxosporean Thelohanellus kitauei shows adaptations to nutrient acquisition within its fish host.</title>
        <authorList>
            <person name="Yang Y."/>
            <person name="Xiong J."/>
            <person name="Zhou Z."/>
            <person name="Huo F."/>
            <person name="Miao W."/>
            <person name="Ran C."/>
            <person name="Liu Y."/>
            <person name="Zhang J."/>
            <person name="Feng J."/>
            <person name="Wang M."/>
            <person name="Wang M."/>
            <person name="Wang L."/>
            <person name="Yao B."/>
        </authorList>
    </citation>
    <scope>NUCLEOTIDE SEQUENCE [LARGE SCALE GENOMIC DNA]</scope>
    <source>
        <strain evidence="2">Wuqing</strain>
    </source>
</reference>
<name>A0A0C2J3J5_THEKT</name>
<keyword evidence="3" id="KW-1185">Reference proteome</keyword>
<dbReference type="OrthoDB" id="10623799at2759"/>
<keyword evidence="1" id="KW-0732">Signal</keyword>
<dbReference type="AlphaFoldDB" id="A0A0C2J3J5"/>
<sequence length="649" mass="75403">MRCLLVLLYLGLGFKTNNCETIGFQEIVESFASSLVNLVENATNAGEIKNGYTNFLIDEKLSFVHSDFITMYNRLKLNVFHDFFEDILTRLNKNLENIGKEVFRMNETGVENKTWENIKNINTMLNSNTFPSSFKEHRDYPQEIKVDFENFYVKRLANYISSDIPMLQDDMLLNISLKGNISSYYAVLFESYTDYQGNLFLHPGSIFTGMKQDITYDSRLTPSYFSSLGTKNVLILASSNFISRMNRPLFRDAVVRILDSFNADDYLNIFYIQRHQNANFRFSIIDEDDLVPASMENIEIIIFSYALADFHSSYEKYMSLIAKNNYGFYYNVKNVDQMITNVPHYLSHTISLNLQIFNYKYAFIYPWKNYKPVLSISKAKVMKLASPTSFEKLPYPLVASLGFKLITFSEYMELTPFPFGAYLFVEDDTGNLLFHPLMISSLRPGFTIPTLKNDQIVNFTALNKSFVLNNYLITKTLNVVAMNNKVETRLMDLVYVESEAGNIKFGYFWPNETMISNEFIFDLEELRRLLDNTNKINFDKFNITDLTYCGNFFSNPFRPTNLEQLLAIVSQDSFGKICKTALITALFYEYDLLDKTTQLWDTQKSRFDHYLPPFSLMPHRIENLLTKMKSIMKTSPTPTPPDPKLKFSF</sequence>
<evidence type="ECO:0000313" key="3">
    <source>
        <dbReference type="Proteomes" id="UP000031668"/>
    </source>
</evidence>
<accession>A0A0C2J3J5</accession>
<gene>
    <name evidence="2" type="ORF">RF11_08727</name>
</gene>
<feature type="chain" id="PRO_5002151013" evidence="1">
    <location>
        <begin position="20"/>
        <end position="649"/>
    </location>
</feature>
<dbReference type="Proteomes" id="UP000031668">
    <property type="component" value="Unassembled WGS sequence"/>
</dbReference>
<organism evidence="2 3">
    <name type="scientific">Thelohanellus kitauei</name>
    <name type="common">Myxosporean</name>
    <dbReference type="NCBI Taxonomy" id="669202"/>
    <lineage>
        <taxon>Eukaryota</taxon>
        <taxon>Metazoa</taxon>
        <taxon>Cnidaria</taxon>
        <taxon>Myxozoa</taxon>
        <taxon>Myxosporea</taxon>
        <taxon>Bivalvulida</taxon>
        <taxon>Platysporina</taxon>
        <taxon>Myxobolidae</taxon>
        <taxon>Thelohanellus</taxon>
    </lineage>
</organism>